<dbReference type="PANTHER" id="PTHR24016">
    <property type="entry name" value="CONSERVED OLIGOMERIC GOLGI COMPLEX SUBUNIT 4"/>
    <property type="match status" value="1"/>
</dbReference>
<keyword evidence="6" id="KW-0333">Golgi apparatus</keyword>
<proteinExistence type="inferred from homology"/>
<dbReference type="InterPro" id="IPR048680">
    <property type="entry name" value="COG4_N"/>
</dbReference>
<evidence type="ECO:0000313" key="11">
    <source>
        <dbReference type="EMBL" id="RCK54683.1"/>
    </source>
</evidence>
<gene>
    <name evidence="11" type="primary">COG4_1</name>
    <name evidence="11" type="ORF">Cantr_04061</name>
</gene>
<dbReference type="Pfam" id="PF20663">
    <property type="entry name" value="COG4_N"/>
    <property type="match status" value="1"/>
</dbReference>
<keyword evidence="7" id="KW-0472">Membrane</keyword>
<comment type="subcellular location">
    <subcellularLocation>
        <location evidence="1">Golgi apparatus membrane</location>
        <topology evidence="1">Peripheral membrane protein</topology>
    </subcellularLocation>
</comment>
<feature type="region of interest" description="Disordered" evidence="9">
    <location>
        <begin position="818"/>
        <end position="847"/>
    </location>
</feature>
<evidence type="ECO:0000256" key="9">
    <source>
        <dbReference type="SAM" id="MobiDB-lite"/>
    </source>
</evidence>
<dbReference type="STRING" id="5486.A0A367XM19"/>
<evidence type="ECO:0000256" key="2">
    <source>
        <dbReference type="ARBA" id="ARBA00009215"/>
    </source>
</evidence>
<evidence type="ECO:0000259" key="10">
    <source>
        <dbReference type="SMART" id="SM00762"/>
    </source>
</evidence>
<name>A0A367XM19_9ASCO</name>
<evidence type="ECO:0000256" key="8">
    <source>
        <dbReference type="ARBA" id="ARBA00031340"/>
    </source>
</evidence>
<feature type="domain" description="COG4 transport protein middle alpha-helical bundle" evidence="10">
    <location>
        <begin position="192"/>
        <end position="537"/>
    </location>
</feature>
<dbReference type="Proteomes" id="UP000253472">
    <property type="component" value="Unassembled WGS sequence"/>
</dbReference>
<dbReference type="InterPro" id="IPR013167">
    <property type="entry name" value="COG4_M"/>
</dbReference>
<reference evidence="11 12" key="1">
    <citation type="submission" date="2018-06" db="EMBL/GenBank/DDBJ databases">
        <title>Whole genome sequencing of Candida tropicalis (genome annotated by CSBL at Korea University).</title>
        <authorList>
            <person name="Ahn J."/>
        </authorList>
    </citation>
    <scope>NUCLEOTIDE SEQUENCE [LARGE SCALE GENOMIC DNA]</scope>
    <source>
        <strain evidence="11 12">ATCC 20962</strain>
    </source>
</reference>
<evidence type="ECO:0000256" key="1">
    <source>
        <dbReference type="ARBA" id="ARBA00004395"/>
    </source>
</evidence>
<dbReference type="OrthoDB" id="47059at2759"/>
<dbReference type="GO" id="GO:0015031">
    <property type="term" value="P:protein transport"/>
    <property type="evidence" value="ECO:0007669"/>
    <property type="project" value="UniProtKB-KW"/>
</dbReference>
<comment type="caution">
    <text evidence="11">The sequence shown here is derived from an EMBL/GenBank/DDBJ whole genome shotgun (WGS) entry which is preliminary data.</text>
</comment>
<keyword evidence="12" id="KW-1185">Reference proteome</keyword>
<dbReference type="PANTHER" id="PTHR24016:SF0">
    <property type="entry name" value="CONSERVED OLIGOMERIC GOLGI COMPLEX SUBUNIT 4"/>
    <property type="match status" value="1"/>
</dbReference>
<accession>A0A367XM19</accession>
<protein>
    <recommendedName>
        <fullName evidence="3">Conserved oligomeric Golgi complex subunit 4</fullName>
    </recommendedName>
    <alternativeName>
        <fullName evidence="8">Component of oligomeric Golgi complex 4</fullName>
    </alternativeName>
</protein>
<dbReference type="EMBL" id="QLNQ01000030">
    <property type="protein sequence ID" value="RCK54683.1"/>
    <property type="molecule type" value="Genomic_DNA"/>
</dbReference>
<dbReference type="GO" id="GO:0000139">
    <property type="term" value="C:Golgi membrane"/>
    <property type="evidence" value="ECO:0007669"/>
    <property type="project" value="UniProtKB-SubCell"/>
</dbReference>
<feature type="compositionally biased region" description="Acidic residues" evidence="9">
    <location>
        <begin position="833"/>
        <end position="845"/>
    </location>
</feature>
<evidence type="ECO:0000313" key="12">
    <source>
        <dbReference type="Proteomes" id="UP000253472"/>
    </source>
</evidence>
<organism evidence="11 12">
    <name type="scientific">Candida viswanathii</name>
    <dbReference type="NCBI Taxonomy" id="5486"/>
    <lineage>
        <taxon>Eukaryota</taxon>
        <taxon>Fungi</taxon>
        <taxon>Dikarya</taxon>
        <taxon>Ascomycota</taxon>
        <taxon>Saccharomycotina</taxon>
        <taxon>Pichiomycetes</taxon>
        <taxon>Debaryomycetaceae</taxon>
        <taxon>Candida/Lodderomyces clade</taxon>
        <taxon>Candida</taxon>
    </lineage>
</organism>
<dbReference type="SMART" id="SM00762">
    <property type="entry name" value="Cog4"/>
    <property type="match status" value="1"/>
</dbReference>
<keyword evidence="4" id="KW-0813">Transport</keyword>
<dbReference type="InterPro" id="IPR048684">
    <property type="entry name" value="COG4_C"/>
</dbReference>
<evidence type="ECO:0000256" key="7">
    <source>
        <dbReference type="ARBA" id="ARBA00023136"/>
    </source>
</evidence>
<dbReference type="InterPro" id="IPR048682">
    <property type="entry name" value="COG4"/>
</dbReference>
<evidence type="ECO:0000256" key="5">
    <source>
        <dbReference type="ARBA" id="ARBA00022927"/>
    </source>
</evidence>
<evidence type="ECO:0000256" key="3">
    <source>
        <dbReference type="ARBA" id="ARBA00020975"/>
    </source>
</evidence>
<evidence type="ECO:0000256" key="4">
    <source>
        <dbReference type="ARBA" id="ARBA00022448"/>
    </source>
</evidence>
<sequence length="864" mass="98484">MDGGRSRKSSTFASLNDLHISDTTSELKTKYQKASTPNDLYNLIDQIDSAMINIDNNLNNFTAFNSKKIQQDITNIELMRTSKLSSTISNSNKLNGIFSEANDLGHKLTYKIKSLDQEIGNVNKTLEFVNDVQLLKNNINQANYAIEHKNWELAAQCIHTINSKIPAELISGKFASVVIPSTDIPELPTTAIANWTDKLTEVFKEHFNAAAKERSVPQLTKFFQLFPLINQEEIGLNCYSKFICEIINETSKNLTKGLENAHELKPGIFATIIMQLFESISMMLSQHGPLIKKYYSETYPLALSYVINKIQREVDLQVGIIADTFYDLRRLDKYFQDIRLYSFPVLTRRLAELKEQVTQDQDSLRLSFDSSDELLPIRTIGDLGQELSSILENWSLYCKFITVKYLENPNDNPTKEVVLVLPDLIRKSTFTKKINEKLLPSFEKLNNFYFRRSLEKAITIEDLPSLESYLLLSNEKPASPDPVPISSVVEDLTLVLNSTLRSIIQSGLPTSVKSFINESFSIIQQDLINGFFIKNLNDNQPRYSQILSLVNPNTAINRTSSPISRSATPDPQGAAGFLKGASSALGSVVGGSVGSLQTTPNSPKLLNFVTYLNTLAMAQEYFTKVFDNINKDNYLLAHFPFGKDQEKISNILRQDFIIPFTSMSNKIISESLINLYNQLIKNRLLVLVNEFFTDAQTSNNESNYVIYSSNNINDPTNLLKFTTNWQSLTKPYYQTLHKTIWNKILRLVVVNLTNLLEKKLLFNLNKFKINELGSIKLEKDVSYLINEICQDNYYLREKFVRLTQIVLLVGMDDEEYEDSNQPVTKAHKSTETQDNEDEYGDDEETGINWVLTPQERNQIRKYRI</sequence>
<dbReference type="AlphaFoldDB" id="A0A367XM19"/>
<dbReference type="Pfam" id="PF08318">
    <property type="entry name" value="COG4_m"/>
    <property type="match status" value="1"/>
</dbReference>
<evidence type="ECO:0000256" key="6">
    <source>
        <dbReference type="ARBA" id="ARBA00023034"/>
    </source>
</evidence>
<dbReference type="Gene3D" id="1.20.58.1970">
    <property type="match status" value="1"/>
</dbReference>
<comment type="similarity">
    <text evidence="2">Belongs to the COG4 family.</text>
</comment>
<keyword evidence="5" id="KW-0653">Protein transport</keyword>
<dbReference type="Pfam" id="PF20662">
    <property type="entry name" value="COG4_C"/>
    <property type="match status" value="1"/>
</dbReference>